<organism evidence="5 6">
    <name type="scientific">Teichococcus deserti</name>
    <dbReference type="NCBI Taxonomy" id="1817963"/>
    <lineage>
        <taxon>Bacteria</taxon>
        <taxon>Pseudomonadati</taxon>
        <taxon>Pseudomonadota</taxon>
        <taxon>Alphaproteobacteria</taxon>
        <taxon>Acetobacterales</taxon>
        <taxon>Roseomonadaceae</taxon>
        <taxon>Roseomonas</taxon>
    </lineage>
</organism>
<name>A0A1V2H624_9PROT</name>
<evidence type="ECO:0000256" key="3">
    <source>
        <dbReference type="ARBA" id="ARBA00023163"/>
    </source>
</evidence>
<protein>
    <submittedName>
        <fullName evidence="5">Transcriptional regulator</fullName>
    </submittedName>
</protein>
<dbReference type="EMBL" id="MLCO01000044">
    <property type="protein sequence ID" value="ONG56359.1"/>
    <property type="molecule type" value="Genomic_DNA"/>
</dbReference>
<proteinExistence type="predicted"/>
<reference evidence="5 6" key="1">
    <citation type="submission" date="2016-10" db="EMBL/GenBank/DDBJ databases">
        <title>Draft Genome sequence of Roseomonas sp. strain M3.</title>
        <authorList>
            <person name="Subhash Y."/>
            <person name="Lee S."/>
        </authorList>
    </citation>
    <scope>NUCLEOTIDE SEQUENCE [LARGE SCALE GENOMIC DNA]</scope>
    <source>
        <strain evidence="5 6">M3</strain>
    </source>
</reference>
<dbReference type="Pfam" id="PF01022">
    <property type="entry name" value="HTH_5"/>
    <property type="match status" value="1"/>
</dbReference>
<gene>
    <name evidence="5" type="ORF">BKE38_05960</name>
</gene>
<dbReference type="InterPro" id="IPR036390">
    <property type="entry name" value="WH_DNA-bd_sf"/>
</dbReference>
<feature type="domain" description="HTH arsR-type" evidence="4">
    <location>
        <begin position="13"/>
        <end position="107"/>
    </location>
</feature>
<evidence type="ECO:0000256" key="1">
    <source>
        <dbReference type="ARBA" id="ARBA00023015"/>
    </source>
</evidence>
<dbReference type="InterPro" id="IPR001845">
    <property type="entry name" value="HTH_ArsR_DNA-bd_dom"/>
</dbReference>
<dbReference type="PANTHER" id="PTHR33154:SF28">
    <property type="entry name" value="HTH-TYPE TRANSCRIPTIONAL REGULATOR YGAV-RELATED"/>
    <property type="match status" value="1"/>
</dbReference>
<dbReference type="PANTHER" id="PTHR33154">
    <property type="entry name" value="TRANSCRIPTIONAL REGULATOR, ARSR FAMILY"/>
    <property type="match status" value="1"/>
</dbReference>
<evidence type="ECO:0000313" key="6">
    <source>
        <dbReference type="Proteomes" id="UP000188879"/>
    </source>
</evidence>
<keyword evidence="1" id="KW-0805">Transcription regulation</keyword>
<evidence type="ECO:0000259" key="4">
    <source>
        <dbReference type="PROSITE" id="PS50987"/>
    </source>
</evidence>
<comment type="caution">
    <text evidence="5">The sequence shown here is derived from an EMBL/GenBank/DDBJ whole genome shotgun (WGS) entry which is preliminary data.</text>
</comment>
<dbReference type="InterPro" id="IPR011991">
    <property type="entry name" value="ArsR-like_HTH"/>
</dbReference>
<dbReference type="GO" id="GO:0003677">
    <property type="term" value="F:DNA binding"/>
    <property type="evidence" value="ECO:0007669"/>
    <property type="project" value="UniProtKB-KW"/>
</dbReference>
<evidence type="ECO:0000256" key="2">
    <source>
        <dbReference type="ARBA" id="ARBA00023125"/>
    </source>
</evidence>
<keyword evidence="6" id="KW-1185">Reference proteome</keyword>
<keyword evidence="2" id="KW-0238">DNA-binding</keyword>
<dbReference type="RefSeq" id="WP_076956465.1">
    <property type="nucleotide sequence ID" value="NZ_MLCO01000044.1"/>
</dbReference>
<dbReference type="CDD" id="cd00090">
    <property type="entry name" value="HTH_ARSR"/>
    <property type="match status" value="1"/>
</dbReference>
<dbReference type="InterPro" id="IPR051081">
    <property type="entry name" value="HTH_MetalResp_TranReg"/>
</dbReference>
<dbReference type="SUPFAM" id="SSF46785">
    <property type="entry name" value="Winged helix' DNA-binding domain"/>
    <property type="match status" value="1"/>
</dbReference>
<accession>A0A1V2H624</accession>
<dbReference type="Proteomes" id="UP000188879">
    <property type="component" value="Unassembled WGS sequence"/>
</dbReference>
<dbReference type="Gene3D" id="1.10.10.10">
    <property type="entry name" value="Winged helix-like DNA-binding domain superfamily/Winged helix DNA-binding domain"/>
    <property type="match status" value="1"/>
</dbReference>
<evidence type="ECO:0000313" key="5">
    <source>
        <dbReference type="EMBL" id="ONG56359.1"/>
    </source>
</evidence>
<dbReference type="GO" id="GO:0003700">
    <property type="term" value="F:DNA-binding transcription factor activity"/>
    <property type="evidence" value="ECO:0007669"/>
    <property type="project" value="InterPro"/>
</dbReference>
<dbReference type="SMART" id="SM00418">
    <property type="entry name" value="HTH_ARSR"/>
    <property type="match status" value="1"/>
</dbReference>
<dbReference type="PRINTS" id="PR00778">
    <property type="entry name" value="HTHARSR"/>
</dbReference>
<sequence>MDMLDFHNPLADVETHAAEAANLLRMLANERRLLLLCHLIGEGEVTVGRLAELVGLSQPALSQHLARLREDGLVATRRAGTTIHYRVADPRVARLLGVLHDIYQDEEESSEAVVVN</sequence>
<dbReference type="InterPro" id="IPR036388">
    <property type="entry name" value="WH-like_DNA-bd_sf"/>
</dbReference>
<dbReference type="NCBIfam" id="NF033788">
    <property type="entry name" value="HTH_metalloreg"/>
    <property type="match status" value="1"/>
</dbReference>
<keyword evidence="3" id="KW-0804">Transcription</keyword>
<dbReference type="PROSITE" id="PS50987">
    <property type="entry name" value="HTH_ARSR_2"/>
    <property type="match status" value="1"/>
</dbReference>
<dbReference type="AlphaFoldDB" id="A0A1V2H624"/>